<feature type="transmembrane region" description="Helical" evidence="1">
    <location>
        <begin position="232"/>
        <end position="251"/>
    </location>
</feature>
<keyword evidence="1" id="KW-1133">Transmembrane helix</keyword>
<dbReference type="AlphaFoldDB" id="A0AAW0C9M5"/>
<gene>
    <name evidence="3" type="ORF">VNI00_011921</name>
</gene>
<feature type="transmembrane region" description="Helical" evidence="1">
    <location>
        <begin position="111"/>
        <end position="132"/>
    </location>
</feature>
<organism evidence="3 4">
    <name type="scientific">Paramarasmius palmivorus</name>
    <dbReference type="NCBI Taxonomy" id="297713"/>
    <lineage>
        <taxon>Eukaryota</taxon>
        <taxon>Fungi</taxon>
        <taxon>Dikarya</taxon>
        <taxon>Basidiomycota</taxon>
        <taxon>Agaricomycotina</taxon>
        <taxon>Agaricomycetes</taxon>
        <taxon>Agaricomycetidae</taxon>
        <taxon>Agaricales</taxon>
        <taxon>Marasmiineae</taxon>
        <taxon>Marasmiaceae</taxon>
        <taxon>Paramarasmius</taxon>
    </lineage>
</organism>
<accession>A0AAW0C9M5</accession>
<dbReference type="Proteomes" id="UP001383192">
    <property type="component" value="Unassembled WGS sequence"/>
</dbReference>
<dbReference type="EMBL" id="JAYKXP010000053">
    <property type="protein sequence ID" value="KAK7035390.1"/>
    <property type="molecule type" value="Genomic_DNA"/>
</dbReference>
<proteinExistence type="predicted"/>
<feature type="transmembrane region" description="Helical" evidence="1">
    <location>
        <begin position="49"/>
        <end position="68"/>
    </location>
</feature>
<dbReference type="PANTHER" id="PTHR32100">
    <property type="entry name" value="OMEGA-6 FATTY ACID DESATURASE, CHLOROPLASTIC"/>
    <property type="match status" value="1"/>
</dbReference>
<keyword evidence="1" id="KW-0812">Transmembrane</keyword>
<evidence type="ECO:0000256" key="1">
    <source>
        <dbReference type="SAM" id="Phobius"/>
    </source>
</evidence>
<name>A0AAW0C9M5_9AGAR</name>
<feature type="transmembrane region" description="Helical" evidence="1">
    <location>
        <begin position="74"/>
        <end position="99"/>
    </location>
</feature>
<evidence type="ECO:0000313" key="3">
    <source>
        <dbReference type="EMBL" id="KAK7035390.1"/>
    </source>
</evidence>
<keyword evidence="1" id="KW-0472">Membrane</keyword>
<evidence type="ECO:0000313" key="4">
    <source>
        <dbReference type="Proteomes" id="UP001383192"/>
    </source>
</evidence>
<feature type="transmembrane region" description="Helical" evidence="1">
    <location>
        <begin position="184"/>
        <end position="202"/>
    </location>
</feature>
<dbReference type="InterPro" id="IPR012171">
    <property type="entry name" value="Fatty_acid_desaturase"/>
</dbReference>
<sequence>MFSSLFHDGPEYEHRRKTPFVPPKVTLSDVHAAVPQDLREKNTVKGLSYVVRDVLLAVLVYKLAWFIASPELHVALRCMAWVFYWFSQGILLTSLWCLAHEASHGNISPQNWVNDGVGFILHTFLLVPYFAWKSSHRAHHKATVSVERDVNYMPRTRSSFGLPPPHVARSRDYHEIFEETPIYTFYRMFLMQVFGLFFFLVFNRRGSPQHPPGTNHFNPMSALFKPRERSRIIASDIGLVVMLVLLCIWITKVGFDVFIKMYLIPWMMTNHWIVMLTYLHHSDPTIPYYRRNEWTFLRGAIATVDRPLLGCIGQVFFHHVSHNHVSHHIFSDIPFYNQPLATKLIKEVLKDDYNYDSTNTFRALYRTFTECEFIEDKGDIVFYKNKEGKAARVLASAGDTTH</sequence>
<keyword evidence="4" id="KW-1185">Reference proteome</keyword>
<dbReference type="Pfam" id="PF00487">
    <property type="entry name" value="FA_desaturase"/>
    <property type="match status" value="1"/>
</dbReference>
<reference evidence="3 4" key="1">
    <citation type="submission" date="2024-01" db="EMBL/GenBank/DDBJ databases">
        <title>A draft genome for a cacao thread blight-causing isolate of Paramarasmius palmivorus.</title>
        <authorList>
            <person name="Baruah I.K."/>
            <person name="Bukari Y."/>
            <person name="Amoako-Attah I."/>
            <person name="Meinhardt L.W."/>
            <person name="Bailey B.A."/>
            <person name="Cohen S.P."/>
        </authorList>
    </citation>
    <scope>NUCLEOTIDE SEQUENCE [LARGE SCALE GENOMIC DNA]</scope>
    <source>
        <strain evidence="3 4">GH-12</strain>
    </source>
</reference>
<dbReference type="InterPro" id="IPR005804">
    <property type="entry name" value="FA_desaturase_dom"/>
</dbReference>
<comment type="caution">
    <text evidence="3">The sequence shown here is derived from an EMBL/GenBank/DDBJ whole genome shotgun (WGS) entry which is preliminary data.</text>
</comment>
<evidence type="ECO:0000259" key="2">
    <source>
        <dbReference type="Pfam" id="PF00487"/>
    </source>
</evidence>
<protein>
    <recommendedName>
        <fullName evidence="2">Fatty acid desaturase domain-containing protein</fullName>
    </recommendedName>
</protein>
<dbReference type="GO" id="GO:0016491">
    <property type="term" value="F:oxidoreductase activity"/>
    <property type="evidence" value="ECO:0007669"/>
    <property type="project" value="InterPro"/>
</dbReference>
<feature type="domain" description="Fatty acid desaturase" evidence="2">
    <location>
        <begin position="80"/>
        <end position="353"/>
    </location>
</feature>
<dbReference type="GO" id="GO:0006629">
    <property type="term" value="P:lipid metabolic process"/>
    <property type="evidence" value="ECO:0007669"/>
    <property type="project" value="InterPro"/>
</dbReference>